<reference evidence="1 2" key="1">
    <citation type="submission" date="2017-12" db="EMBL/GenBank/DDBJ databases">
        <title>Gene loss provides genomic basis for host adaptation in cereal stripe rust fungi.</title>
        <authorList>
            <person name="Xia C."/>
        </authorList>
    </citation>
    <scope>NUCLEOTIDE SEQUENCE [LARGE SCALE GENOMIC DNA]</scope>
    <source>
        <strain evidence="1 2">93TX-2</strain>
    </source>
</reference>
<protein>
    <submittedName>
        <fullName evidence="1">Uncharacterized protein</fullName>
    </submittedName>
</protein>
<dbReference type="EMBL" id="PKSM01000022">
    <property type="protein sequence ID" value="POW21270.1"/>
    <property type="molecule type" value="Genomic_DNA"/>
</dbReference>
<dbReference type="Proteomes" id="UP000238274">
    <property type="component" value="Unassembled WGS sequence"/>
</dbReference>
<dbReference type="VEuPathDB" id="FungiDB:PSTT_11919"/>
<reference evidence="2" key="2">
    <citation type="journal article" date="2018" name="BMC Genomics">
        <title>Genomic insights into host adaptation between the wheat stripe rust pathogen (Puccinia striiformis f. sp. tritici) and the barley stripe rust pathogen (Puccinia striiformis f. sp. hordei).</title>
        <authorList>
            <person name="Xia C."/>
            <person name="Wang M."/>
            <person name="Yin C."/>
            <person name="Cornejo O.E."/>
            <person name="Hulbert S.H."/>
            <person name="Chen X."/>
        </authorList>
    </citation>
    <scope>NUCLEOTIDE SEQUENCE [LARGE SCALE GENOMIC DNA]</scope>
    <source>
        <strain evidence="2">93TX-2</strain>
    </source>
</reference>
<sequence>MLMLGNLYLCDRTSITTYQPKAGSSHLNKLIWLTKEQIRKASEKHDKIELVREIEIDSRTDNQASFCSVPLQLLSSLKLTTIPVKISGDCVHKITRLNGLSSSSLKLGAEIGSSSGTRVEATAGIANQNKMTITGLSNRLNPQQQQPKSHRNEGAINFQPTLHTIYTDKLVNQNLAGHDGLRENLSGGQ</sequence>
<comment type="caution">
    <text evidence="1">The sequence shown here is derived from an EMBL/GenBank/DDBJ whole genome shotgun (WGS) entry which is preliminary data.</text>
</comment>
<reference evidence="2" key="3">
    <citation type="journal article" date="2018" name="Mol. Plant Microbe Interact.">
        <title>Genome sequence resources for the wheat stripe rust pathogen (Puccinia striiformis f. sp. tritici) and the barley stripe rust pathogen (Puccinia striiformis f. sp. hordei).</title>
        <authorList>
            <person name="Xia C."/>
            <person name="Wang M."/>
            <person name="Yin C."/>
            <person name="Cornejo O.E."/>
            <person name="Hulbert S.H."/>
            <person name="Chen X."/>
        </authorList>
    </citation>
    <scope>NUCLEOTIDE SEQUENCE [LARGE SCALE GENOMIC DNA]</scope>
    <source>
        <strain evidence="2">93TX-2</strain>
    </source>
</reference>
<keyword evidence="2" id="KW-1185">Reference proteome</keyword>
<evidence type="ECO:0000313" key="1">
    <source>
        <dbReference type="EMBL" id="POW21270.1"/>
    </source>
</evidence>
<proteinExistence type="predicted"/>
<name>A0A2S4WHK6_9BASI</name>
<gene>
    <name evidence="1" type="ORF">PSHT_02604</name>
</gene>
<dbReference type="AlphaFoldDB" id="A0A2S4WHK6"/>
<dbReference type="VEuPathDB" id="FungiDB:PSHT_02604"/>
<accession>A0A2S4WHK6</accession>
<organism evidence="1 2">
    <name type="scientific">Puccinia striiformis</name>
    <dbReference type="NCBI Taxonomy" id="27350"/>
    <lineage>
        <taxon>Eukaryota</taxon>
        <taxon>Fungi</taxon>
        <taxon>Dikarya</taxon>
        <taxon>Basidiomycota</taxon>
        <taxon>Pucciniomycotina</taxon>
        <taxon>Pucciniomycetes</taxon>
        <taxon>Pucciniales</taxon>
        <taxon>Pucciniaceae</taxon>
        <taxon>Puccinia</taxon>
    </lineage>
</organism>
<evidence type="ECO:0000313" key="2">
    <source>
        <dbReference type="Proteomes" id="UP000238274"/>
    </source>
</evidence>